<organism evidence="5 6">
    <name type="scientific">Tetraparma gracilis</name>
    <dbReference type="NCBI Taxonomy" id="2962635"/>
    <lineage>
        <taxon>Eukaryota</taxon>
        <taxon>Sar</taxon>
        <taxon>Stramenopiles</taxon>
        <taxon>Ochrophyta</taxon>
        <taxon>Bolidophyceae</taxon>
        <taxon>Parmales</taxon>
        <taxon>Triparmaceae</taxon>
        <taxon>Tetraparma</taxon>
    </lineage>
</organism>
<keyword evidence="6" id="KW-1185">Reference proteome</keyword>
<evidence type="ECO:0000313" key="6">
    <source>
        <dbReference type="Proteomes" id="UP001165060"/>
    </source>
</evidence>
<dbReference type="Gene3D" id="3.40.640.10">
    <property type="entry name" value="Type I PLP-dependent aspartate aminotransferase-like (Major domain)"/>
    <property type="match status" value="1"/>
</dbReference>
<dbReference type="InterPro" id="IPR015424">
    <property type="entry name" value="PyrdxlP-dep_Trfase"/>
</dbReference>
<dbReference type="InterPro" id="IPR037029">
    <property type="entry name" value="Alliinase_N_sf"/>
</dbReference>
<evidence type="ECO:0000256" key="2">
    <source>
        <dbReference type="ARBA" id="ARBA00022898"/>
    </source>
</evidence>
<dbReference type="Gene3D" id="2.10.25.30">
    <property type="entry name" value="EGF-like, alliinase"/>
    <property type="match status" value="1"/>
</dbReference>
<dbReference type="PANTHER" id="PTHR43795:SF20">
    <property type="entry name" value="TRYPTOPHAN AMINOTRANSFERASE-RELATED PROTEIN 3"/>
    <property type="match status" value="1"/>
</dbReference>
<dbReference type="InterPro" id="IPR015422">
    <property type="entry name" value="PyrdxlP-dep_Trfase_small"/>
</dbReference>
<dbReference type="SUPFAM" id="SSF53383">
    <property type="entry name" value="PLP-dependent transferases"/>
    <property type="match status" value="1"/>
</dbReference>
<proteinExistence type="inferred from homology"/>
<dbReference type="InterPro" id="IPR015421">
    <property type="entry name" value="PyrdxlP-dep_Trfase_major"/>
</dbReference>
<feature type="domain" description="Alliinase C-terminal" evidence="4">
    <location>
        <begin position="71"/>
        <end position="413"/>
    </location>
</feature>
<keyword evidence="2" id="KW-0663">Pyridoxal phosphate</keyword>
<reference evidence="5 6" key="1">
    <citation type="journal article" date="2023" name="Commun. Biol.">
        <title>Genome analysis of Parmales, the sister group of diatoms, reveals the evolutionary specialization of diatoms from phago-mixotrophs to photoautotrophs.</title>
        <authorList>
            <person name="Ban H."/>
            <person name="Sato S."/>
            <person name="Yoshikawa S."/>
            <person name="Yamada K."/>
            <person name="Nakamura Y."/>
            <person name="Ichinomiya M."/>
            <person name="Sato N."/>
            <person name="Blanc-Mathieu R."/>
            <person name="Endo H."/>
            <person name="Kuwata A."/>
            <person name="Ogata H."/>
        </authorList>
    </citation>
    <scope>NUCLEOTIDE SEQUENCE [LARGE SCALE GENOMIC DNA]</scope>
</reference>
<comment type="similarity">
    <text evidence="1">Belongs to the alliinase family.</text>
</comment>
<dbReference type="EMBL" id="BRYB01002824">
    <property type="protein sequence ID" value="GMI25999.1"/>
    <property type="molecule type" value="Genomic_DNA"/>
</dbReference>
<keyword evidence="3" id="KW-0732">Signal</keyword>
<comment type="caution">
    <text evidence="5">The sequence shown here is derived from an EMBL/GenBank/DDBJ whole genome shotgun (WGS) entry which is preliminary data.</text>
</comment>
<gene>
    <name evidence="5" type="ORF">TeGR_g4915</name>
</gene>
<feature type="signal peptide" evidence="3">
    <location>
        <begin position="1"/>
        <end position="16"/>
    </location>
</feature>
<feature type="chain" id="PRO_5045710163" description="Alliinase C-terminal domain-containing protein" evidence="3">
    <location>
        <begin position="17"/>
        <end position="447"/>
    </location>
</feature>
<dbReference type="InterPro" id="IPR006948">
    <property type="entry name" value="Alliinase_C"/>
</dbReference>
<evidence type="ECO:0000313" key="5">
    <source>
        <dbReference type="EMBL" id="GMI25999.1"/>
    </source>
</evidence>
<evidence type="ECO:0000256" key="1">
    <source>
        <dbReference type="ARBA" id="ARBA00006312"/>
    </source>
</evidence>
<evidence type="ECO:0000259" key="4">
    <source>
        <dbReference type="Pfam" id="PF04864"/>
    </source>
</evidence>
<dbReference type="Proteomes" id="UP001165060">
    <property type="component" value="Unassembled WGS sequence"/>
</dbReference>
<protein>
    <recommendedName>
        <fullName evidence="4">Alliinase C-terminal domain-containing protein</fullName>
    </recommendedName>
</protein>
<accession>A0ABQ6MGR7</accession>
<evidence type="ECO:0000256" key="3">
    <source>
        <dbReference type="SAM" id="SignalP"/>
    </source>
</evidence>
<dbReference type="InterPro" id="IPR050478">
    <property type="entry name" value="Ethylene_sulfur-biosynth"/>
</dbReference>
<dbReference type="Pfam" id="PF04864">
    <property type="entry name" value="Alliinase_C"/>
    <property type="match status" value="1"/>
</dbReference>
<name>A0ABQ6MGR7_9STRA</name>
<sequence length="447" mass="48075">MPSLLALVLLVPPALSLPSTCSQPADPCLPGGKYDPLLGKCQGYGGASCFGCYKGEFCDVLDAECTLGVGGGQPVLFQEYWETVDVCDETGMDFQTGRNIGESNYQPLEDQIRLLHANVGNAETEGYTIVLGEGATGVMNAVMYALAATSAANETRSVFAQAPYYGNYVAQTWNAMAVDSDLNRHVLQWDEAADVDSESTFEIVTYPNNPDGALRSPHVSPSRAVFDCIYYWPQFASVDRKMAEDVMLFSASKHTGHAGTRLGWALVKDAAFAGHMKDFVQRSLGVSMDAQLRQAYALAHINAQWADGGAHAYYEFGAGKIAARFDAVAALFADPETGQLRERNGVAMMNNGARGAYVWLKCADGVDCQALLAGEARVAGTGGAGYGVGAEYARLQMMARTVEMDDLLERLGDFLGGDSGDVTRDWRGMYGKEMWEGKEREGMTGGC</sequence>
<dbReference type="Gene3D" id="3.90.1150.10">
    <property type="entry name" value="Aspartate Aminotransferase, domain 1"/>
    <property type="match status" value="1"/>
</dbReference>
<dbReference type="PANTHER" id="PTHR43795">
    <property type="entry name" value="BIFUNCTIONAL ASPARTATE AMINOTRANSFERASE AND GLUTAMATE/ASPARTATE-PREPHENATE AMINOTRANSFERASE-RELATED"/>
    <property type="match status" value="1"/>
</dbReference>